<reference evidence="1" key="1">
    <citation type="submission" date="2018-02" db="EMBL/GenBank/DDBJ databases">
        <title>Rhizophora mucronata_Transcriptome.</title>
        <authorList>
            <person name="Meera S.P."/>
            <person name="Sreeshan A."/>
            <person name="Augustine A."/>
        </authorList>
    </citation>
    <scope>NUCLEOTIDE SEQUENCE</scope>
    <source>
        <tissue evidence="1">Leaf</tissue>
    </source>
</reference>
<sequence>MQFHYFLLQHVCLNYAKTELTSCC</sequence>
<dbReference type="EMBL" id="GGEC01090520">
    <property type="protein sequence ID" value="MBX71004.1"/>
    <property type="molecule type" value="Transcribed_RNA"/>
</dbReference>
<dbReference type="AlphaFoldDB" id="A0A2P2QVV1"/>
<organism evidence="1">
    <name type="scientific">Rhizophora mucronata</name>
    <name type="common">Asiatic mangrove</name>
    <dbReference type="NCBI Taxonomy" id="61149"/>
    <lineage>
        <taxon>Eukaryota</taxon>
        <taxon>Viridiplantae</taxon>
        <taxon>Streptophyta</taxon>
        <taxon>Embryophyta</taxon>
        <taxon>Tracheophyta</taxon>
        <taxon>Spermatophyta</taxon>
        <taxon>Magnoliopsida</taxon>
        <taxon>eudicotyledons</taxon>
        <taxon>Gunneridae</taxon>
        <taxon>Pentapetalae</taxon>
        <taxon>rosids</taxon>
        <taxon>fabids</taxon>
        <taxon>Malpighiales</taxon>
        <taxon>Rhizophoraceae</taxon>
        <taxon>Rhizophora</taxon>
    </lineage>
</organism>
<protein>
    <submittedName>
        <fullName evidence="1">Uncharacterized protein</fullName>
    </submittedName>
</protein>
<name>A0A2P2QVV1_RHIMU</name>
<proteinExistence type="predicted"/>
<evidence type="ECO:0000313" key="1">
    <source>
        <dbReference type="EMBL" id="MBX71004.1"/>
    </source>
</evidence>
<accession>A0A2P2QVV1</accession>